<dbReference type="SMART" id="SM01091">
    <property type="entry name" value="CorC_HlyC"/>
    <property type="match status" value="1"/>
</dbReference>
<dbReference type="InterPro" id="IPR046342">
    <property type="entry name" value="CBS_dom_sf"/>
</dbReference>
<feature type="transmembrane region" description="Helical" evidence="9">
    <location>
        <begin position="112"/>
        <end position="131"/>
    </location>
</feature>
<evidence type="ECO:0008006" key="14">
    <source>
        <dbReference type="Google" id="ProtNLM"/>
    </source>
</evidence>
<sequence>MIYNTRECVDLQQQNKMTEVFIILGLILLNGVFAMAEIAVVSSRKTRLEVQANKGDVNAKKALRLANHPDNFLSTVQIGITLMSILTGIFSGDNIKNSLIEFLKGFPALNPYQGSIATVIVVFCITYLSLISELTAKRIGLSRPEAIAKWVATPMQLISKVAYPFVWFLSKSTDLISKLFKTTPNDTTVTEEEIKAIINEGTETGAIEEKEQEIIERVFHLGDRNITSLMTHRSDIVWMDVNCKVADIKQKMREVVHTSYPLCEGVIDNIKGIISIKDIMLADDNILLKDLMKPGLFVPENNSVYQVLEKFKQVQATSCFIVDEYGSVEGMMTLNDILEAIVGDIGPTDEDDYEITEREDGTYLIDAQIPFYDFLSRFEKTEYMNEGEHDFNTLAGFILHQLRTIPETGETLEWNGFRLEIMDMDGNRIDKVLVTISEEMKTELEENE</sequence>
<evidence type="ECO:0000256" key="6">
    <source>
        <dbReference type="ARBA" id="ARBA00023136"/>
    </source>
</evidence>
<comment type="caution">
    <text evidence="12">The sequence shown here is derived from an EMBL/GenBank/DDBJ whole genome shotgun (WGS) entry which is preliminary data.</text>
</comment>
<evidence type="ECO:0000256" key="4">
    <source>
        <dbReference type="ARBA" id="ARBA00022989"/>
    </source>
</evidence>
<evidence type="ECO:0000256" key="1">
    <source>
        <dbReference type="ARBA" id="ARBA00004141"/>
    </source>
</evidence>
<keyword evidence="3" id="KW-0677">Repeat</keyword>
<dbReference type="PROSITE" id="PS51846">
    <property type="entry name" value="CNNM"/>
    <property type="match status" value="1"/>
</dbReference>
<dbReference type="InterPro" id="IPR002550">
    <property type="entry name" value="CNNM"/>
</dbReference>
<evidence type="ECO:0000256" key="2">
    <source>
        <dbReference type="ARBA" id="ARBA00022692"/>
    </source>
</evidence>
<evidence type="ECO:0000256" key="3">
    <source>
        <dbReference type="ARBA" id="ARBA00022737"/>
    </source>
</evidence>
<dbReference type="Proteomes" id="UP000321513">
    <property type="component" value="Unassembled WGS sequence"/>
</dbReference>
<feature type="transmembrane region" description="Helical" evidence="9">
    <location>
        <begin position="20"/>
        <end position="41"/>
    </location>
</feature>
<dbReference type="SUPFAM" id="SSF54631">
    <property type="entry name" value="CBS-domain pair"/>
    <property type="match status" value="1"/>
</dbReference>
<dbReference type="CDD" id="cd04590">
    <property type="entry name" value="CBS_pair_CorC_HlyC_assoc"/>
    <property type="match status" value="1"/>
</dbReference>
<organism evidence="12 13">
    <name type="scientific">Segetibacter aerophilus</name>
    <dbReference type="NCBI Taxonomy" id="670293"/>
    <lineage>
        <taxon>Bacteria</taxon>
        <taxon>Pseudomonadati</taxon>
        <taxon>Bacteroidota</taxon>
        <taxon>Chitinophagia</taxon>
        <taxon>Chitinophagales</taxon>
        <taxon>Chitinophagaceae</taxon>
        <taxon>Segetibacter</taxon>
    </lineage>
</organism>
<protein>
    <recommendedName>
        <fullName evidence="14">Hemolysin</fullName>
    </recommendedName>
</protein>
<evidence type="ECO:0000259" key="11">
    <source>
        <dbReference type="PROSITE" id="PS51846"/>
    </source>
</evidence>
<dbReference type="Gene3D" id="3.30.465.10">
    <property type="match status" value="1"/>
</dbReference>
<evidence type="ECO:0000259" key="10">
    <source>
        <dbReference type="PROSITE" id="PS51371"/>
    </source>
</evidence>
<dbReference type="GO" id="GO:0050660">
    <property type="term" value="F:flavin adenine dinucleotide binding"/>
    <property type="evidence" value="ECO:0007669"/>
    <property type="project" value="InterPro"/>
</dbReference>
<dbReference type="Pfam" id="PF01595">
    <property type="entry name" value="CNNM"/>
    <property type="match status" value="1"/>
</dbReference>
<dbReference type="InterPro" id="IPR000644">
    <property type="entry name" value="CBS_dom"/>
</dbReference>
<keyword evidence="6 8" id="KW-0472">Membrane</keyword>
<feature type="domain" description="CNNM transmembrane" evidence="11">
    <location>
        <begin position="12"/>
        <end position="211"/>
    </location>
</feature>
<name>A0A512B957_9BACT</name>
<feature type="domain" description="CBS" evidence="10">
    <location>
        <begin position="291"/>
        <end position="350"/>
    </location>
</feature>
<dbReference type="InterPro" id="IPR005170">
    <property type="entry name" value="Transptr-assoc_dom"/>
</dbReference>
<keyword evidence="4 8" id="KW-1133">Transmembrane helix</keyword>
<dbReference type="Pfam" id="PF00571">
    <property type="entry name" value="CBS"/>
    <property type="match status" value="1"/>
</dbReference>
<dbReference type="InterPro" id="IPR044751">
    <property type="entry name" value="Ion_transp-like_CBS"/>
</dbReference>
<dbReference type="PANTHER" id="PTHR22777:SF17">
    <property type="entry name" value="UPF0053 PROTEIN SLL0260"/>
    <property type="match status" value="1"/>
</dbReference>
<evidence type="ECO:0000313" key="12">
    <source>
        <dbReference type="EMBL" id="GEO08492.1"/>
    </source>
</evidence>
<evidence type="ECO:0000256" key="5">
    <source>
        <dbReference type="ARBA" id="ARBA00023122"/>
    </source>
</evidence>
<comment type="subcellular location">
    <subcellularLocation>
        <location evidence="1">Membrane</location>
        <topology evidence="1">Multi-pass membrane protein</topology>
    </subcellularLocation>
</comment>
<dbReference type="Pfam" id="PF03471">
    <property type="entry name" value="CorC_HlyC"/>
    <property type="match status" value="1"/>
</dbReference>
<accession>A0A512B957</accession>
<evidence type="ECO:0000256" key="7">
    <source>
        <dbReference type="PROSITE-ProRule" id="PRU00703"/>
    </source>
</evidence>
<reference evidence="12 13" key="1">
    <citation type="submission" date="2019-07" db="EMBL/GenBank/DDBJ databases">
        <title>Whole genome shotgun sequence of Segetibacter aerophilus NBRC 106135.</title>
        <authorList>
            <person name="Hosoyama A."/>
            <person name="Uohara A."/>
            <person name="Ohji S."/>
            <person name="Ichikawa N."/>
        </authorList>
    </citation>
    <scope>NUCLEOTIDE SEQUENCE [LARGE SCALE GENOMIC DNA]</scope>
    <source>
        <strain evidence="12 13">NBRC 106135</strain>
    </source>
</reference>
<dbReference type="PROSITE" id="PS51371">
    <property type="entry name" value="CBS"/>
    <property type="match status" value="1"/>
</dbReference>
<feature type="transmembrane region" description="Helical" evidence="9">
    <location>
        <begin position="71"/>
        <end position="92"/>
    </location>
</feature>
<dbReference type="InterPro" id="IPR016169">
    <property type="entry name" value="FAD-bd_PCMH_sub2"/>
</dbReference>
<dbReference type="PANTHER" id="PTHR22777">
    <property type="entry name" value="HEMOLYSIN-RELATED"/>
    <property type="match status" value="1"/>
</dbReference>
<dbReference type="SUPFAM" id="SSF56176">
    <property type="entry name" value="FAD-binding/transporter-associated domain-like"/>
    <property type="match status" value="1"/>
</dbReference>
<dbReference type="RefSeq" id="WP_246113161.1">
    <property type="nucleotide sequence ID" value="NZ_BJYT01000002.1"/>
</dbReference>
<evidence type="ECO:0000256" key="9">
    <source>
        <dbReference type="SAM" id="Phobius"/>
    </source>
</evidence>
<dbReference type="GO" id="GO:0005886">
    <property type="term" value="C:plasma membrane"/>
    <property type="evidence" value="ECO:0007669"/>
    <property type="project" value="TreeGrafter"/>
</dbReference>
<keyword evidence="5 7" id="KW-0129">CBS domain</keyword>
<dbReference type="EMBL" id="BJYT01000002">
    <property type="protein sequence ID" value="GEO08492.1"/>
    <property type="molecule type" value="Genomic_DNA"/>
</dbReference>
<keyword evidence="13" id="KW-1185">Reference proteome</keyword>
<evidence type="ECO:0000313" key="13">
    <source>
        <dbReference type="Proteomes" id="UP000321513"/>
    </source>
</evidence>
<keyword evidence="2 8" id="KW-0812">Transmembrane</keyword>
<dbReference type="Gene3D" id="3.10.580.10">
    <property type="entry name" value="CBS-domain"/>
    <property type="match status" value="1"/>
</dbReference>
<proteinExistence type="predicted"/>
<evidence type="ECO:0000256" key="8">
    <source>
        <dbReference type="PROSITE-ProRule" id="PRU01193"/>
    </source>
</evidence>
<dbReference type="InterPro" id="IPR036318">
    <property type="entry name" value="FAD-bd_PCMH-like_sf"/>
</dbReference>
<dbReference type="AlphaFoldDB" id="A0A512B957"/>
<gene>
    <name evidence="12" type="ORF">SAE01_09880</name>
</gene>